<feature type="transmembrane region" description="Helical" evidence="4">
    <location>
        <begin position="125"/>
        <end position="149"/>
    </location>
</feature>
<sequence length="549" mass="63595">MFQLPIQYITPNEVDETLIQELELVNTVDISGVPIYHNVFSPTTPVAKQIVSQMAKYYTTNTSFLKDSILFHQRFKHTQSSYTEFIEHWNTVQQNEEFKLTYQYINHEKLCGLNESSKFMFMVSLYFIASPILFILSPLIMVLIPFAILHTQGQHISWNTYKTQLFEVTKRHALVNLFRGYSEASSKERMMLIASASIFLIQSYCNGYAVYKFYTNIQAIHKVMESINHHIKQSLESIRYIQSITSDLSTYKDFLDTLHHHEGILSTYYDKISHVSKLSFSWKEFVHLGMLRAQFYELYSNSELKTSIQYSIQLCGYVENIEHLSNQLNKKLNICTFTKETSFSKAYYPTHKPVKNSYKLKKNIIITGPNASGKTTFIKMTLINTLLSQQFGCGFYKKATIRPYDSFCSYINIPDTSGRDSLFQAEARRCKQVLDSVNDKTKHVFCIFDELFSGTNPEEASASAFAFLQYLALQPNCTFLLTTHFIDVCRNLKENKTILMKHMKTTTHQNKLIYTYKLFNGLSTIHGGIHVLMEMDYPMDIIQNAKLCG</sequence>
<dbReference type="GO" id="GO:0006298">
    <property type="term" value="P:mismatch repair"/>
    <property type="evidence" value="ECO:0007669"/>
    <property type="project" value="InterPro"/>
</dbReference>
<dbReference type="GO" id="GO:0140664">
    <property type="term" value="F:ATP-dependent DNA damage sensor activity"/>
    <property type="evidence" value="ECO:0007669"/>
    <property type="project" value="InterPro"/>
</dbReference>
<dbReference type="PANTHER" id="PTHR11361">
    <property type="entry name" value="DNA MISMATCH REPAIR PROTEIN MUTS FAMILY MEMBER"/>
    <property type="match status" value="1"/>
</dbReference>
<feature type="domain" description="DNA mismatch repair proteins mutS family" evidence="5">
    <location>
        <begin position="361"/>
        <end position="549"/>
    </location>
</feature>
<keyword evidence="4" id="KW-0812">Transmembrane</keyword>
<dbReference type="EMBL" id="MN739094">
    <property type="protein sequence ID" value="QHS88158.1"/>
    <property type="molecule type" value="Genomic_DNA"/>
</dbReference>
<keyword evidence="2" id="KW-0067">ATP-binding</keyword>
<organism evidence="6">
    <name type="scientific">viral metagenome</name>
    <dbReference type="NCBI Taxonomy" id="1070528"/>
    <lineage>
        <taxon>unclassified sequences</taxon>
        <taxon>metagenomes</taxon>
        <taxon>organismal metagenomes</taxon>
    </lineage>
</organism>
<name>A0A6C0B9H9_9ZZZZ</name>
<dbReference type="InterPro" id="IPR027417">
    <property type="entry name" value="P-loop_NTPase"/>
</dbReference>
<evidence type="ECO:0000259" key="5">
    <source>
        <dbReference type="SMART" id="SM00534"/>
    </source>
</evidence>
<dbReference type="GO" id="GO:0030983">
    <property type="term" value="F:mismatched DNA binding"/>
    <property type="evidence" value="ECO:0007669"/>
    <property type="project" value="InterPro"/>
</dbReference>
<protein>
    <recommendedName>
        <fullName evidence="5">DNA mismatch repair proteins mutS family domain-containing protein</fullName>
    </recommendedName>
</protein>
<keyword evidence="1" id="KW-0547">Nucleotide-binding</keyword>
<dbReference type="AlphaFoldDB" id="A0A6C0B9H9"/>
<dbReference type="SUPFAM" id="SSF52540">
    <property type="entry name" value="P-loop containing nucleoside triphosphate hydrolases"/>
    <property type="match status" value="1"/>
</dbReference>
<reference evidence="6" key="1">
    <citation type="journal article" date="2020" name="Nature">
        <title>Giant virus diversity and host interactions through global metagenomics.</title>
        <authorList>
            <person name="Schulz F."/>
            <person name="Roux S."/>
            <person name="Paez-Espino D."/>
            <person name="Jungbluth S."/>
            <person name="Walsh D.A."/>
            <person name="Denef V.J."/>
            <person name="McMahon K.D."/>
            <person name="Konstantinidis K.T."/>
            <person name="Eloe-Fadrosh E.A."/>
            <person name="Kyrpides N.C."/>
            <person name="Woyke T."/>
        </authorList>
    </citation>
    <scope>NUCLEOTIDE SEQUENCE</scope>
    <source>
        <strain evidence="6">GVMAG-M-3300010158-55</strain>
    </source>
</reference>
<dbReference type="InterPro" id="IPR045076">
    <property type="entry name" value="MutS"/>
</dbReference>
<evidence type="ECO:0000256" key="3">
    <source>
        <dbReference type="ARBA" id="ARBA00023125"/>
    </source>
</evidence>
<dbReference type="Pfam" id="PF00488">
    <property type="entry name" value="MutS_V"/>
    <property type="match status" value="1"/>
</dbReference>
<evidence type="ECO:0000256" key="1">
    <source>
        <dbReference type="ARBA" id="ARBA00022741"/>
    </source>
</evidence>
<dbReference type="PANTHER" id="PTHR11361:SF34">
    <property type="entry name" value="DNA MISMATCH REPAIR PROTEIN MSH1, MITOCHONDRIAL"/>
    <property type="match status" value="1"/>
</dbReference>
<proteinExistence type="predicted"/>
<evidence type="ECO:0000256" key="4">
    <source>
        <dbReference type="SAM" id="Phobius"/>
    </source>
</evidence>
<dbReference type="GO" id="GO:0005524">
    <property type="term" value="F:ATP binding"/>
    <property type="evidence" value="ECO:0007669"/>
    <property type="project" value="UniProtKB-KW"/>
</dbReference>
<evidence type="ECO:0000256" key="2">
    <source>
        <dbReference type="ARBA" id="ARBA00022840"/>
    </source>
</evidence>
<evidence type="ECO:0000313" key="6">
    <source>
        <dbReference type="EMBL" id="QHS88158.1"/>
    </source>
</evidence>
<keyword evidence="4" id="KW-0472">Membrane</keyword>
<dbReference type="SMART" id="SM00534">
    <property type="entry name" value="MUTSac"/>
    <property type="match status" value="1"/>
</dbReference>
<dbReference type="InterPro" id="IPR000432">
    <property type="entry name" value="DNA_mismatch_repair_MutS_C"/>
</dbReference>
<dbReference type="Gene3D" id="3.40.50.300">
    <property type="entry name" value="P-loop containing nucleotide triphosphate hydrolases"/>
    <property type="match status" value="1"/>
</dbReference>
<keyword evidence="4" id="KW-1133">Transmembrane helix</keyword>
<keyword evidence="3" id="KW-0238">DNA-binding</keyword>
<accession>A0A6C0B9H9</accession>